<protein>
    <submittedName>
        <fullName evidence="1">Uncharacterized protein</fullName>
    </submittedName>
</protein>
<comment type="caution">
    <text evidence="1">The sequence shown here is derived from an EMBL/GenBank/DDBJ whole genome shotgun (WGS) entry which is preliminary data.</text>
</comment>
<dbReference type="Proteomes" id="UP000308886">
    <property type="component" value="Unassembled WGS sequence"/>
</dbReference>
<accession>A0AC61QQ49</accession>
<proteinExistence type="predicted"/>
<gene>
    <name evidence="1" type="ORF">E5358_08295</name>
</gene>
<sequence>MILEKIKIKDIIGCRFDFTYLHYIGHCYRYPTVPLRKLLTEKPQYGSGEAGIIRENNETIRYVRITDIDDNGLLLDNWGATVNNVEHKYILNDDDILIARSGNTVGKSYIHKTAKVTYPCLFAGYMIRFVVNQDLVLPDYLFAFTQTSIYKEWVKATQRTTGQPNINAEEYGNMLVPLPPFHIQKKIIDAHKQALQAKQQKEQESKNIQSRVDTYILNQLGVILPSKDSFENKCNIISVSQLINKRFDPYYHQEYFDQAFKQLSETSNYKLRRLSDITVLITSGITPKSGGDDYTDSEHGVAFIRSGNIDIMGEVDFDNLLYIKREVHDTRMKSSKVQNGDIMIAIVGATIGQVGIYHSSREANINQAIALVRLKDGYNPEYIKEVIKSSIGQLNLDRLKRPVARANINLEEISSMLIPVPEIEIQNKIVKNIVSIRQQAKRLQKEGVELLEKTKQEIENIILGNL</sequence>
<evidence type="ECO:0000313" key="1">
    <source>
        <dbReference type="EMBL" id="TGX82051.1"/>
    </source>
</evidence>
<reference evidence="1" key="1">
    <citation type="submission" date="2019-04" db="EMBL/GenBank/DDBJ databases">
        <title>Microbes associate with the intestines of laboratory mice.</title>
        <authorList>
            <person name="Navarre W."/>
            <person name="Wong E."/>
            <person name="Huang K."/>
            <person name="Tropini C."/>
            <person name="Ng K."/>
            <person name="Yu B."/>
        </authorList>
    </citation>
    <scope>NUCLEOTIDE SEQUENCE</scope>
    <source>
        <strain evidence="1">NM73_A23</strain>
    </source>
</reference>
<evidence type="ECO:0000313" key="2">
    <source>
        <dbReference type="Proteomes" id="UP000308886"/>
    </source>
</evidence>
<dbReference type="EMBL" id="SRZC01000012">
    <property type="protein sequence ID" value="TGX82051.1"/>
    <property type="molecule type" value="Genomic_DNA"/>
</dbReference>
<organism evidence="1 2">
    <name type="scientific">Palleniella muris</name>
    <dbReference type="NCBI Taxonomy" id="3038145"/>
    <lineage>
        <taxon>Bacteria</taxon>
        <taxon>Pseudomonadati</taxon>
        <taxon>Bacteroidota</taxon>
        <taxon>Bacteroidia</taxon>
        <taxon>Bacteroidales</taxon>
        <taxon>Prevotellaceae</taxon>
        <taxon>Palleniella</taxon>
    </lineage>
</organism>
<keyword evidence="2" id="KW-1185">Reference proteome</keyword>
<name>A0AC61QQ49_9BACT</name>